<keyword evidence="2" id="KW-1133">Transmembrane helix</keyword>
<feature type="transmembrane region" description="Helical" evidence="2">
    <location>
        <begin position="220"/>
        <end position="239"/>
    </location>
</feature>
<dbReference type="RefSeq" id="WP_011849450.1">
    <property type="nucleotide sequence ID" value="NC_009073.1"/>
</dbReference>
<evidence type="ECO:0000256" key="1">
    <source>
        <dbReference type="SAM" id="MobiDB-lite"/>
    </source>
</evidence>
<keyword evidence="2" id="KW-0472">Membrane</keyword>
<evidence type="ECO:0000256" key="2">
    <source>
        <dbReference type="SAM" id="Phobius"/>
    </source>
</evidence>
<feature type="transmembrane region" description="Helical" evidence="2">
    <location>
        <begin position="141"/>
        <end position="162"/>
    </location>
</feature>
<sequence>MTLTSNTPLFSTSPSLSSPTPSPSLALFLPSTGIPVLDVGLAVLGAMATYGAILWLMGVRRLREEAVDAFLHAIFGAALFAVALVIGNLAVQAASAYYDYANVSKLCFNLAGQPSLLDDYRRWINATMRCAAGNFSRYADAAAATLSDMFTGVAVLGLLPVVQQFAFSFMQILFAAATAATSLMAASIAATVAGWLLGNVAGMYLLMLAAIAVTHERTRVLGAIVLGVATAAPALVTLADTLVAKWPPDSVRLTGWHHIVTFWDWGAVVDKAKAIYEAAVTAGIGLSVFIAVAAAVAYLFSRVPHAIGVE</sequence>
<proteinExistence type="predicted"/>
<dbReference type="Proteomes" id="UP000001431">
    <property type="component" value="Chromosome"/>
</dbReference>
<feature type="transmembrane region" description="Helical" evidence="2">
    <location>
        <begin position="69"/>
        <end position="91"/>
    </location>
</feature>
<evidence type="ECO:0000313" key="4">
    <source>
        <dbReference type="Proteomes" id="UP000001431"/>
    </source>
</evidence>
<gene>
    <name evidence="3" type="ordered locus">Pcal_0766</name>
</gene>
<reference evidence="3" key="1">
    <citation type="submission" date="2007-02" db="EMBL/GenBank/DDBJ databases">
        <title>Complete sequence of Pyrobaculum calidifontis JCM 11548.</title>
        <authorList>
            <consortium name="US DOE Joint Genome Institute"/>
            <person name="Copeland A."/>
            <person name="Lucas S."/>
            <person name="Lapidus A."/>
            <person name="Barry K."/>
            <person name="Glavina del Rio T."/>
            <person name="Dalin E."/>
            <person name="Tice H."/>
            <person name="Pitluck S."/>
            <person name="Chain P."/>
            <person name="Malfatti S."/>
            <person name="Shin M."/>
            <person name="Vergez L."/>
            <person name="Schmutz J."/>
            <person name="Larimer F."/>
            <person name="Land M."/>
            <person name="Hauser L."/>
            <person name="Kyrpides N."/>
            <person name="Mikhailova N."/>
            <person name="Cozen A.E."/>
            <person name="Fitz-Gibbon S.T."/>
            <person name="House C.H."/>
            <person name="Saltikov C."/>
            <person name="Lowe T.M."/>
            <person name="Richardson P."/>
        </authorList>
    </citation>
    <scope>NUCLEOTIDE SEQUENCE [LARGE SCALE GENOMIC DNA]</scope>
    <source>
        <strain evidence="3">JCM 11548</strain>
    </source>
</reference>
<feature type="transmembrane region" description="Helical" evidence="2">
    <location>
        <begin position="195"/>
        <end position="213"/>
    </location>
</feature>
<keyword evidence="4" id="KW-1185">Reference proteome</keyword>
<dbReference type="GeneID" id="4909250"/>
<feature type="transmembrane region" description="Helical" evidence="2">
    <location>
        <begin position="169"/>
        <end position="189"/>
    </location>
</feature>
<feature type="region of interest" description="Disordered" evidence="1">
    <location>
        <begin position="1"/>
        <end position="21"/>
    </location>
</feature>
<dbReference type="EMBL" id="CP000561">
    <property type="protein sequence ID" value="ABO08192.1"/>
    <property type="molecule type" value="Genomic_DNA"/>
</dbReference>
<feature type="transmembrane region" description="Helical" evidence="2">
    <location>
        <begin position="278"/>
        <end position="300"/>
    </location>
</feature>
<dbReference type="AlphaFoldDB" id="A3MU75"/>
<protein>
    <submittedName>
        <fullName evidence="3">Uncharacterized protein</fullName>
    </submittedName>
</protein>
<evidence type="ECO:0000313" key="3">
    <source>
        <dbReference type="EMBL" id="ABO08192.1"/>
    </source>
</evidence>
<feature type="transmembrane region" description="Helical" evidence="2">
    <location>
        <begin position="34"/>
        <end position="57"/>
    </location>
</feature>
<dbReference type="KEGG" id="pcl:Pcal_0766"/>
<keyword evidence="2" id="KW-0812">Transmembrane</keyword>
<name>A3MU75_PYRCJ</name>
<dbReference type="STRING" id="410359.Pcal_0766"/>
<dbReference type="HOGENOM" id="CLU_896076_0_0_2"/>
<dbReference type="eggNOG" id="arCOG10497">
    <property type="taxonomic scope" value="Archaea"/>
</dbReference>
<accession>A3MU75</accession>
<organism evidence="3 4">
    <name type="scientific">Pyrobaculum calidifontis (strain DSM 21063 / JCM 11548 / VA1)</name>
    <dbReference type="NCBI Taxonomy" id="410359"/>
    <lineage>
        <taxon>Archaea</taxon>
        <taxon>Thermoproteota</taxon>
        <taxon>Thermoprotei</taxon>
        <taxon>Thermoproteales</taxon>
        <taxon>Thermoproteaceae</taxon>
        <taxon>Pyrobaculum</taxon>
    </lineage>
</organism>